<dbReference type="EMBL" id="GBXM01081593">
    <property type="protein sequence ID" value="JAH26984.1"/>
    <property type="molecule type" value="Transcribed_RNA"/>
</dbReference>
<keyword evidence="1" id="KW-1133">Transmembrane helix</keyword>
<sequence length="30" mass="3665">MPKRSNSKIMIPVLFYCYLLFFLFVFAIFD</sequence>
<accession>A0A0E9RD21</accession>
<reference evidence="2" key="2">
    <citation type="journal article" date="2015" name="Fish Shellfish Immunol.">
        <title>Early steps in the European eel (Anguilla anguilla)-Vibrio vulnificus interaction in the gills: Role of the RtxA13 toxin.</title>
        <authorList>
            <person name="Callol A."/>
            <person name="Pajuelo D."/>
            <person name="Ebbesson L."/>
            <person name="Teles M."/>
            <person name="MacKenzie S."/>
            <person name="Amaro C."/>
        </authorList>
    </citation>
    <scope>NUCLEOTIDE SEQUENCE</scope>
</reference>
<keyword evidence="1" id="KW-0472">Membrane</keyword>
<name>A0A0E9RD21_ANGAN</name>
<proteinExistence type="predicted"/>
<organism evidence="2">
    <name type="scientific">Anguilla anguilla</name>
    <name type="common">European freshwater eel</name>
    <name type="synonym">Muraena anguilla</name>
    <dbReference type="NCBI Taxonomy" id="7936"/>
    <lineage>
        <taxon>Eukaryota</taxon>
        <taxon>Metazoa</taxon>
        <taxon>Chordata</taxon>
        <taxon>Craniata</taxon>
        <taxon>Vertebrata</taxon>
        <taxon>Euteleostomi</taxon>
        <taxon>Actinopterygii</taxon>
        <taxon>Neopterygii</taxon>
        <taxon>Teleostei</taxon>
        <taxon>Anguilliformes</taxon>
        <taxon>Anguillidae</taxon>
        <taxon>Anguilla</taxon>
    </lineage>
</organism>
<keyword evidence="1" id="KW-0812">Transmembrane</keyword>
<feature type="transmembrane region" description="Helical" evidence="1">
    <location>
        <begin position="9"/>
        <end position="29"/>
    </location>
</feature>
<reference evidence="2" key="1">
    <citation type="submission" date="2014-11" db="EMBL/GenBank/DDBJ databases">
        <authorList>
            <person name="Amaro Gonzalez C."/>
        </authorList>
    </citation>
    <scope>NUCLEOTIDE SEQUENCE</scope>
</reference>
<evidence type="ECO:0000313" key="2">
    <source>
        <dbReference type="EMBL" id="JAH26984.1"/>
    </source>
</evidence>
<evidence type="ECO:0000256" key="1">
    <source>
        <dbReference type="SAM" id="Phobius"/>
    </source>
</evidence>
<dbReference type="AlphaFoldDB" id="A0A0E9RD21"/>
<protein>
    <submittedName>
        <fullName evidence="2">Uncharacterized protein</fullName>
    </submittedName>
</protein>